<dbReference type="GO" id="GO:0004601">
    <property type="term" value="F:peroxidase activity"/>
    <property type="evidence" value="ECO:0007669"/>
    <property type="project" value="UniProtKB-KW"/>
</dbReference>
<dbReference type="NCBIfam" id="TIGR01413">
    <property type="entry name" value="Dyp_perox_fam"/>
    <property type="match status" value="1"/>
</dbReference>
<dbReference type="InterPro" id="IPR048327">
    <property type="entry name" value="Dyp_perox_N"/>
</dbReference>
<dbReference type="OrthoDB" id="3251355at2"/>
<evidence type="ECO:0000313" key="10">
    <source>
        <dbReference type="EMBL" id="ARU05295.1"/>
    </source>
</evidence>
<dbReference type="EMBL" id="CP021455">
    <property type="protein sequence ID" value="ARU05295.1"/>
    <property type="molecule type" value="Genomic_DNA"/>
</dbReference>
<reference evidence="10 11" key="1">
    <citation type="submission" date="2017-05" db="EMBL/GenBank/DDBJ databases">
        <authorList>
            <person name="Song R."/>
            <person name="Chenine A.L."/>
            <person name="Ruprecht R.M."/>
        </authorList>
    </citation>
    <scope>NUCLEOTIDE SEQUENCE [LARGE SCALE GENOMIC DNA]</scope>
    <source>
        <strain evidence="10 11">DSM 26136</strain>
    </source>
</reference>
<keyword evidence="11" id="KW-1185">Reference proteome</keyword>
<dbReference type="PANTHER" id="PTHR30521">
    <property type="entry name" value="DEFERROCHELATASE/PEROXIDASE"/>
    <property type="match status" value="1"/>
</dbReference>
<evidence type="ECO:0000313" key="11">
    <source>
        <dbReference type="Proteomes" id="UP000196138"/>
    </source>
</evidence>
<dbReference type="Pfam" id="PF20628">
    <property type="entry name" value="Dyp_perox_C"/>
    <property type="match status" value="1"/>
</dbReference>
<dbReference type="GO" id="GO:0020037">
    <property type="term" value="F:heme binding"/>
    <property type="evidence" value="ECO:0007669"/>
    <property type="project" value="InterPro"/>
</dbReference>
<evidence type="ECO:0000256" key="2">
    <source>
        <dbReference type="ARBA" id="ARBA00022559"/>
    </source>
</evidence>
<dbReference type="PANTHER" id="PTHR30521:SF0">
    <property type="entry name" value="DYP-TYPE PEROXIDASE FAMILY PROTEIN"/>
    <property type="match status" value="1"/>
</dbReference>
<evidence type="ECO:0000256" key="3">
    <source>
        <dbReference type="ARBA" id="ARBA00022723"/>
    </source>
</evidence>
<keyword evidence="5" id="KW-0408">Iron</keyword>
<evidence type="ECO:0000256" key="5">
    <source>
        <dbReference type="ARBA" id="ARBA00023004"/>
    </source>
</evidence>
<dbReference type="GO" id="GO:0046872">
    <property type="term" value="F:metal ion binding"/>
    <property type="evidence" value="ECO:0007669"/>
    <property type="project" value="UniProtKB-KW"/>
</dbReference>
<dbReference type="GO" id="GO:0005829">
    <property type="term" value="C:cytosol"/>
    <property type="evidence" value="ECO:0007669"/>
    <property type="project" value="TreeGrafter"/>
</dbReference>
<feature type="domain" description="Dyp-type peroxidase N-terminal" evidence="8">
    <location>
        <begin position="11"/>
        <end position="137"/>
    </location>
</feature>
<dbReference type="SUPFAM" id="SSF54909">
    <property type="entry name" value="Dimeric alpha+beta barrel"/>
    <property type="match status" value="1"/>
</dbReference>
<dbReference type="InterPro" id="IPR048328">
    <property type="entry name" value="Dyp_perox_C"/>
</dbReference>
<sequence>MSFHTQATTHEPNHNAMFMVWVLKAGVDAKPAFRALCALVENLNNSAAARFPGTQASCVLGIGHRAWQALALPQPQPRELVEFTPIAGDRHTAVATPGDLHLHLRGADFSLCVDMAMQIRQRLQAVADCVVQVSGFRYWDGRSILGFVDGTENPQGDERDFFAQVGPEDAAYEGGSYLFVQKYIHDMTAWRALPVAEQENVIGRSKADDIEMDDDTKPSNSHSALSNVGDDRKIVRDNLPFVDDATQEIGTYFIGYASTFGTVRDMLEAMFIGKPAGNSDRILDFSRAVTGSLFFVPTLDMLGEFAE</sequence>
<feature type="domain" description="Dyp-type peroxidase C-terminal" evidence="9">
    <location>
        <begin position="141"/>
        <end position="300"/>
    </location>
</feature>
<name>A0A1Y0ENS5_9BURK</name>
<evidence type="ECO:0000256" key="4">
    <source>
        <dbReference type="ARBA" id="ARBA00023002"/>
    </source>
</evidence>
<evidence type="ECO:0000256" key="6">
    <source>
        <dbReference type="ARBA" id="ARBA00025737"/>
    </source>
</evidence>
<keyword evidence="4" id="KW-0560">Oxidoreductase</keyword>
<gene>
    <name evidence="10" type="ORF">CCO03_11925</name>
</gene>
<dbReference type="InterPro" id="IPR006314">
    <property type="entry name" value="Dyp_peroxidase"/>
</dbReference>
<dbReference type="AlphaFoldDB" id="A0A1Y0ENS5"/>
<evidence type="ECO:0000256" key="7">
    <source>
        <dbReference type="SAM" id="MobiDB-lite"/>
    </source>
</evidence>
<feature type="region of interest" description="Disordered" evidence="7">
    <location>
        <begin position="207"/>
        <end position="227"/>
    </location>
</feature>
<evidence type="ECO:0000256" key="1">
    <source>
        <dbReference type="ARBA" id="ARBA00001970"/>
    </source>
</evidence>
<dbReference type="KEGG" id="cser:CCO03_11925"/>
<dbReference type="Proteomes" id="UP000196138">
    <property type="component" value="Chromosome"/>
</dbReference>
<dbReference type="SMR" id="A0A1Y0ENS5"/>
<organism evidence="10 11">
    <name type="scientific">Comamonas serinivorans</name>
    <dbReference type="NCBI Taxonomy" id="1082851"/>
    <lineage>
        <taxon>Bacteria</taxon>
        <taxon>Pseudomonadati</taxon>
        <taxon>Pseudomonadota</taxon>
        <taxon>Betaproteobacteria</taxon>
        <taxon>Burkholderiales</taxon>
        <taxon>Comamonadaceae</taxon>
        <taxon>Comamonas</taxon>
    </lineage>
</organism>
<protein>
    <submittedName>
        <fullName evidence="10">Peroxidase</fullName>
    </submittedName>
</protein>
<comment type="cofactor">
    <cofactor evidence="1">
        <name>heme b</name>
        <dbReference type="ChEBI" id="CHEBI:60344"/>
    </cofactor>
</comment>
<dbReference type="PROSITE" id="PS51404">
    <property type="entry name" value="DYP_PEROXIDASE"/>
    <property type="match status" value="1"/>
</dbReference>
<keyword evidence="3" id="KW-0479">Metal-binding</keyword>
<evidence type="ECO:0000259" key="9">
    <source>
        <dbReference type="Pfam" id="PF20628"/>
    </source>
</evidence>
<accession>A0A1Y0ENS5</accession>
<comment type="similarity">
    <text evidence="6">Belongs to the DyP-type peroxidase family.</text>
</comment>
<evidence type="ECO:0000259" key="8">
    <source>
        <dbReference type="Pfam" id="PF04261"/>
    </source>
</evidence>
<dbReference type="RefSeq" id="WP_087281313.1">
    <property type="nucleotide sequence ID" value="NZ_CP021455.1"/>
</dbReference>
<proteinExistence type="inferred from homology"/>
<dbReference type="Pfam" id="PF04261">
    <property type="entry name" value="Dyp_perox_N"/>
    <property type="match status" value="1"/>
</dbReference>
<dbReference type="InterPro" id="IPR011008">
    <property type="entry name" value="Dimeric_a/b-barrel"/>
</dbReference>
<keyword evidence="2 10" id="KW-0575">Peroxidase</keyword>